<evidence type="ECO:0000313" key="2">
    <source>
        <dbReference type="Proteomes" id="UP000189376"/>
    </source>
</evidence>
<accession>A0A1V2UYI9</accession>
<comment type="caution">
    <text evidence="1">The sequence shown here is derived from an EMBL/GenBank/DDBJ whole genome shotgun (WGS) entry which is preliminary data.</text>
</comment>
<evidence type="ECO:0000313" key="1">
    <source>
        <dbReference type="EMBL" id="ONN54923.1"/>
    </source>
</evidence>
<gene>
    <name evidence="1" type="ORF">AC058_08280</name>
</gene>
<reference evidence="1 2" key="1">
    <citation type="submission" date="2015-07" db="EMBL/GenBank/DDBJ databases">
        <title>Acinetobacter yuneri, a novel member of Acinetobacter calcoaceticus-Acinetobacter baumannii complex isolated from clinical specimen.</title>
        <authorList>
            <person name="Yu Y."/>
        </authorList>
    </citation>
    <scope>NUCLEOTIDE SEQUENCE [LARGE SCALE GENOMIC DNA]</scope>
    <source>
        <strain evidence="1 2">A362</strain>
    </source>
</reference>
<organism evidence="1 2">
    <name type="scientific">Acinetobacter genomosp. 33YU</name>
    <dbReference type="NCBI Taxonomy" id="1675530"/>
    <lineage>
        <taxon>Bacteria</taxon>
        <taxon>Pseudomonadati</taxon>
        <taxon>Pseudomonadota</taxon>
        <taxon>Gammaproteobacteria</taxon>
        <taxon>Moraxellales</taxon>
        <taxon>Moraxellaceae</taxon>
        <taxon>Acinetobacter</taxon>
    </lineage>
</organism>
<dbReference type="EMBL" id="LFZS01000004">
    <property type="protein sequence ID" value="ONN54923.1"/>
    <property type="molecule type" value="Genomic_DNA"/>
</dbReference>
<dbReference type="PANTHER" id="PTHR40053">
    <property type="entry name" value="SPORULATION-CONTROL PROTEIN SPO0M"/>
    <property type="match status" value="1"/>
</dbReference>
<keyword evidence="2" id="KW-1185">Reference proteome</keyword>
<dbReference type="Proteomes" id="UP000189376">
    <property type="component" value="Unassembled WGS sequence"/>
</dbReference>
<dbReference type="PANTHER" id="PTHR40053:SF1">
    <property type="entry name" value="SPORULATION-CONTROL PROTEIN SPO0M"/>
    <property type="match status" value="1"/>
</dbReference>
<proteinExistence type="predicted"/>
<dbReference type="AlphaFoldDB" id="A0A1V2UYI9"/>
<dbReference type="InterPro" id="IPR009776">
    <property type="entry name" value="Spore_0_M"/>
</dbReference>
<protein>
    <submittedName>
        <fullName evidence="1">SpoOM protein</fullName>
    </submittedName>
</protein>
<dbReference type="RefSeq" id="WP_077169090.1">
    <property type="nucleotide sequence ID" value="NZ_LFZS01000004.1"/>
</dbReference>
<name>A0A1V2UYI9_9GAMM</name>
<dbReference type="Pfam" id="PF07070">
    <property type="entry name" value="Spo0M"/>
    <property type="match status" value="1"/>
</dbReference>
<sequence>MFNKIMSGLGLQGVTVETVLHNPNLQAGETLHGEISFKGGSSDKEINGLYLKLMTMAEVESGDHEFNQPLVLQEWLVNSRFLLPAHQAYSFPFSIQLPFETPITEVACRRNGTRVWIQTHMDVDWGLDATDRDYLKVLPTPAMQMFLQAMQRCGFVLSTVDVEKGQLTARNFRSTIGCYQELEFVSLHMFSGFNEVEVSFVAEPNQTHVMLEVDRHFRSDQLLTMTIPHHMLDENQMVQQIRSLLKLGEITLCASNESFLST</sequence>